<proteinExistence type="predicted"/>
<dbReference type="RefSeq" id="WP_377478554.1">
    <property type="nucleotide sequence ID" value="NZ_JBHLTN010000002.1"/>
</dbReference>
<organism evidence="1 2">
    <name type="scientific">Ottowia pentelensis</name>
    <dbReference type="NCBI Taxonomy" id="511108"/>
    <lineage>
        <taxon>Bacteria</taxon>
        <taxon>Pseudomonadati</taxon>
        <taxon>Pseudomonadota</taxon>
        <taxon>Betaproteobacteria</taxon>
        <taxon>Burkholderiales</taxon>
        <taxon>Comamonadaceae</taxon>
        <taxon>Ottowia</taxon>
    </lineage>
</organism>
<evidence type="ECO:0000313" key="1">
    <source>
        <dbReference type="EMBL" id="MFC0590981.1"/>
    </source>
</evidence>
<gene>
    <name evidence="1" type="ORF">ACFFGG_00270</name>
</gene>
<dbReference type="EMBL" id="JBHLTN010000002">
    <property type="protein sequence ID" value="MFC0590981.1"/>
    <property type="molecule type" value="Genomic_DNA"/>
</dbReference>
<comment type="caution">
    <text evidence="1">The sequence shown here is derived from an EMBL/GenBank/DDBJ whole genome shotgun (WGS) entry which is preliminary data.</text>
</comment>
<dbReference type="Proteomes" id="UP001589834">
    <property type="component" value="Unassembled WGS sequence"/>
</dbReference>
<dbReference type="Pfam" id="PF14384">
    <property type="entry name" value="BrnA_antitoxin"/>
    <property type="match status" value="1"/>
</dbReference>
<reference evidence="1 2" key="1">
    <citation type="submission" date="2024-09" db="EMBL/GenBank/DDBJ databases">
        <authorList>
            <person name="Sun Q."/>
            <person name="Mori K."/>
        </authorList>
    </citation>
    <scope>NUCLEOTIDE SEQUENCE [LARGE SCALE GENOMIC DNA]</scope>
    <source>
        <strain evidence="1 2">NCAIM B.02336</strain>
    </source>
</reference>
<protein>
    <submittedName>
        <fullName evidence="1">BrnA antitoxin family protein</fullName>
    </submittedName>
</protein>
<sequence length="106" mass="11920">MPTKESNTIKRTLDLDKLPRLSATQKARLAAVAAMPDAQIDYSDAPSLPQATWMKAADRLPQSKQQITLRLDAEVLEFFKGTGQRYQTRINAVLRSYVEAHKAHPK</sequence>
<keyword evidence="2" id="KW-1185">Reference proteome</keyword>
<name>A0ABV6PMC5_9BURK</name>
<dbReference type="InterPro" id="IPR025528">
    <property type="entry name" value="BrnA_antitoxin"/>
</dbReference>
<accession>A0ABV6PMC5</accession>
<evidence type="ECO:0000313" key="2">
    <source>
        <dbReference type="Proteomes" id="UP001589834"/>
    </source>
</evidence>